<evidence type="ECO:0000313" key="2">
    <source>
        <dbReference type="EMBL" id="EKF27751.1"/>
    </source>
</evidence>
<dbReference type="OrthoDB" id="250045at2759"/>
<feature type="compositionally biased region" description="Basic and acidic residues" evidence="1">
    <location>
        <begin position="137"/>
        <end position="151"/>
    </location>
</feature>
<feature type="region of interest" description="Disordered" evidence="1">
    <location>
        <begin position="235"/>
        <end position="272"/>
    </location>
</feature>
<feature type="compositionally biased region" description="Polar residues" evidence="1">
    <location>
        <begin position="258"/>
        <end position="269"/>
    </location>
</feature>
<evidence type="ECO:0000313" key="3">
    <source>
        <dbReference type="Proteomes" id="UP000007350"/>
    </source>
</evidence>
<organism evidence="2 3">
    <name type="scientific">Trypanosoma cruzi marinkellei</name>
    <dbReference type="NCBI Taxonomy" id="85056"/>
    <lineage>
        <taxon>Eukaryota</taxon>
        <taxon>Discoba</taxon>
        <taxon>Euglenozoa</taxon>
        <taxon>Kinetoplastea</taxon>
        <taxon>Metakinetoplastina</taxon>
        <taxon>Trypanosomatida</taxon>
        <taxon>Trypanosomatidae</taxon>
        <taxon>Trypanosoma</taxon>
        <taxon>Schizotrypanum</taxon>
    </lineage>
</organism>
<protein>
    <submittedName>
        <fullName evidence="2">Uncharacterized protein</fullName>
    </submittedName>
</protein>
<comment type="caution">
    <text evidence="2">The sequence shown here is derived from an EMBL/GenBank/DDBJ whole genome shotgun (WGS) entry which is preliminary data.</text>
</comment>
<accession>K2MZD5</accession>
<dbReference type="EMBL" id="AHKC01017416">
    <property type="protein sequence ID" value="EKF27751.1"/>
    <property type="molecule type" value="Genomic_DNA"/>
</dbReference>
<proteinExistence type="predicted"/>
<feature type="compositionally biased region" description="Basic and acidic residues" evidence="1">
    <location>
        <begin position="32"/>
        <end position="44"/>
    </location>
</feature>
<reference evidence="2 3" key="1">
    <citation type="journal article" date="2012" name="BMC Genomics">
        <title>Comparative genomic analysis of human infective Trypanosoma cruzi lineages with the bat-restricted subspecies T. cruzi marinkellei.</title>
        <authorList>
            <person name="Franzen O."/>
            <person name="Talavera-Lopez C."/>
            <person name="Ochaya S."/>
            <person name="Butler C.E."/>
            <person name="Messenger L.A."/>
            <person name="Lewis M.D."/>
            <person name="Llewellyn M.S."/>
            <person name="Marinkelle C.J."/>
            <person name="Tyler K.M."/>
            <person name="Miles M.A."/>
            <person name="Andersson B."/>
        </authorList>
    </citation>
    <scope>NUCLEOTIDE SEQUENCE [LARGE SCALE GENOMIC DNA]</scope>
    <source>
        <strain evidence="2 3">B7</strain>
    </source>
</reference>
<evidence type="ECO:0000256" key="1">
    <source>
        <dbReference type="SAM" id="MobiDB-lite"/>
    </source>
</evidence>
<dbReference type="AlphaFoldDB" id="K2MZD5"/>
<dbReference type="Proteomes" id="UP000007350">
    <property type="component" value="Unassembled WGS sequence"/>
</dbReference>
<keyword evidence="3" id="KW-1185">Reference proteome</keyword>
<feature type="region of interest" description="Disordered" evidence="1">
    <location>
        <begin position="1"/>
        <end position="70"/>
    </location>
</feature>
<gene>
    <name evidence="2" type="ORF">MOQ_008516</name>
</gene>
<feature type="region of interest" description="Disordered" evidence="1">
    <location>
        <begin position="119"/>
        <end position="173"/>
    </location>
</feature>
<feature type="compositionally biased region" description="Polar residues" evidence="1">
    <location>
        <begin position="119"/>
        <end position="135"/>
    </location>
</feature>
<sequence length="329" mass="36186">MERGSGGSEVHTALHSEEWNSCPQVGLAAANEKNKSRNDVEPKRTQSQVCRDFSGRCEDGATPSSVTSAKRTIVPRDNFVKSEELPTDNTVCTFSFTKTPEKWDEVIFISHSPQVALTTTSSNPKVSGVEVSNGTAHAERRGEENTYESHNDYNNGRNNRSKRCSVSRHNSLDETVAQREKNAVGSPSGLVVFKRIPPHVVSSKVVPSTIIDTDSRKEGTKVASSSIHRQVFVKKSTEDDANCPSRGPAGSGGLKHSMTASEKGSTSAKGLSRRNLLPLRLESIDVSRFRRKSDAIQQWLNEVERETNQRAFSLIVRQPRSPVSNPVEK</sequence>
<name>K2MZD5_TRYCR</name>